<dbReference type="Gene3D" id="3.10.20.90">
    <property type="entry name" value="Phosphatidylinositol 3-kinase Catalytic Subunit, Chain A, domain 1"/>
    <property type="match status" value="1"/>
</dbReference>
<keyword evidence="3" id="KW-1185">Reference proteome</keyword>
<proteinExistence type="predicted"/>
<evidence type="ECO:0000313" key="3">
    <source>
        <dbReference type="Proteomes" id="UP001178507"/>
    </source>
</evidence>
<comment type="caution">
    <text evidence="2">The sequence shown here is derived from an EMBL/GenBank/DDBJ whole genome shotgun (WGS) entry which is preliminary data.</text>
</comment>
<dbReference type="EMBL" id="CAUJNA010001128">
    <property type="protein sequence ID" value="CAJ1384600.1"/>
    <property type="molecule type" value="Genomic_DNA"/>
</dbReference>
<dbReference type="SUPFAM" id="SSF54236">
    <property type="entry name" value="Ubiquitin-like"/>
    <property type="match status" value="1"/>
</dbReference>
<name>A0AA36MSV8_9DINO</name>
<accession>A0AA36MSV8</accession>
<feature type="domain" description="Ubiquitin-like" evidence="1">
    <location>
        <begin position="1"/>
        <end position="64"/>
    </location>
</feature>
<sequence length="105" mass="10964">MDGQEVQVPTELDARVETIRISVANQLGISSHRIKLAAGADALNNERTLRECGLEADAVVSVIVLPPLYGALGRAGIAAPGEVMAAKMELHDALAQAGKLTPIHS</sequence>
<dbReference type="PROSITE" id="PS50053">
    <property type="entry name" value="UBIQUITIN_2"/>
    <property type="match status" value="1"/>
</dbReference>
<dbReference type="InterPro" id="IPR029071">
    <property type="entry name" value="Ubiquitin-like_domsf"/>
</dbReference>
<organism evidence="2 3">
    <name type="scientific">Effrenium voratum</name>
    <dbReference type="NCBI Taxonomy" id="2562239"/>
    <lineage>
        <taxon>Eukaryota</taxon>
        <taxon>Sar</taxon>
        <taxon>Alveolata</taxon>
        <taxon>Dinophyceae</taxon>
        <taxon>Suessiales</taxon>
        <taxon>Symbiodiniaceae</taxon>
        <taxon>Effrenium</taxon>
    </lineage>
</organism>
<dbReference type="CDD" id="cd17039">
    <property type="entry name" value="Ubl_ubiquitin_like"/>
    <property type="match status" value="1"/>
</dbReference>
<dbReference type="Proteomes" id="UP001178507">
    <property type="component" value="Unassembled WGS sequence"/>
</dbReference>
<evidence type="ECO:0000259" key="1">
    <source>
        <dbReference type="PROSITE" id="PS50053"/>
    </source>
</evidence>
<dbReference type="InterPro" id="IPR000626">
    <property type="entry name" value="Ubiquitin-like_dom"/>
</dbReference>
<dbReference type="AlphaFoldDB" id="A0AA36MSV8"/>
<gene>
    <name evidence="2" type="ORF">EVOR1521_LOCUS11433</name>
</gene>
<reference evidence="2" key="1">
    <citation type="submission" date="2023-08" db="EMBL/GenBank/DDBJ databases">
        <authorList>
            <person name="Chen Y."/>
            <person name="Shah S."/>
            <person name="Dougan E. K."/>
            <person name="Thang M."/>
            <person name="Chan C."/>
        </authorList>
    </citation>
    <scope>NUCLEOTIDE SEQUENCE</scope>
</reference>
<evidence type="ECO:0000313" key="2">
    <source>
        <dbReference type="EMBL" id="CAJ1384600.1"/>
    </source>
</evidence>
<protein>
    <recommendedName>
        <fullName evidence="1">Ubiquitin-like domain-containing protein</fullName>
    </recommendedName>
</protein>